<dbReference type="Proteomes" id="UP001324287">
    <property type="component" value="Chromosome"/>
</dbReference>
<dbReference type="PROSITE" id="PS00886">
    <property type="entry name" value="ILVD_EDD_1"/>
    <property type="match status" value="1"/>
</dbReference>
<accession>A0ABZ1AWA8</accession>
<keyword evidence="2" id="KW-0408">Iron</keyword>
<keyword evidence="4 8" id="KW-0456">Lyase</keyword>
<dbReference type="InterPro" id="IPR000581">
    <property type="entry name" value="ILV_EDD_N"/>
</dbReference>
<keyword evidence="5" id="KW-0100">Branched-chain amino acid biosynthesis</keyword>
<keyword evidence="5" id="KW-0028">Amino-acid biosynthesis</keyword>
<dbReference type="InterPro" id="IPR020558">
    <property type="entry name" value="DiOHA_6PGluconate_deHydtase_CS"/>
</dbReference>
<dbReference type="Pfam" id="PF12831">
    <property type="entry name" value="FAD_oxidored"/>
    <property type="match status" value="1"/>
</dbReference>
<dbReference type="RefSeq" id="WP_324274195.1">
    <property type="nucleotide sequence ID" value="NZ_CP141261.1"/>
</dbReference>
<evidence type="ECO:0000256" key="6">
    <source>
        <dbReference type="SAM" id="MobiDB-lite"/>
    </source>
</evidence>
<keyword evidence="3" id="KW-0411">Iron-sulfur</keyword>
<dbReference type="Pfam" id="PF00920">
    <property type="entry name" value="ILVD_EDD_N"/>
    <property type="match status" value="1"/>
</dbReference>
<evidence type="ECO:0000256" key="3">
    <source>
        <dbReference type="ARBA" id="ARBA00023014"/>
    </source>
</evidence>
<proteinExistence type="inferred from homology"/>
<dbReference type="GO" id="GO:0004160">
    <property type="term" value="F:dihydroxy-acid dehydratase activity"/>
    <property type="evidence" value="ECO:0007669"/>
    <property type="project" value="UniProtKB-EC"/>
</dbReference>
<protein>
    <submittedName>
        <fullName evidence="8">Dihydroxy-acid dehydratase</fullName>
        <ecNumber evidence="8">4.2.1.9</ecNumber>
    </submittedName>
</protein>
<reference evidence="8 9" key="1">
    <citation type="submission" date="2023-12" db="EMBL/GenBank/DDBJ databases">
        <title>Blastococcus brunescens sp. nov., an actonobacterium isolated from sandstone collected in sahara desert.</title>
        <authorList>
            <person name="Gtari M."/>
            <person name="Ghodhbane F."/>
        </authorList>
    </citation>
    <scope>NUCLEOTIDE SEQUENCE [LARGE SCALE GENOMIC DNA]</scope>
    <source>
        <strain evidence="8 9">BMG 8361</strain>
    </source>
</reference>
<dbReference type="PANTHER" id="PTHR43661">
    <property type="entry name" value="D-XYLONATE DEHYDRATASE"/>
    <property type="match status" value="1"/>
</dbReference>
<evidence type="ECO:0000256" key="4">
    <source>
        <dbReference type="ARBA" id="ARBA00023239"/>
    </source>
</evidence>
<name>A0ABZ1AWA8_9ACTN</name>
<feature type="region of interest" description="Disordered" evidence="6">
    <location>
        <begin position="1"/>
        <end position="32"/>
    </location>
</feature>
<evidence type="ECO:0000313" key="8">
    <source>
        <dbReference type="EMBL" id="WRL62846.1"/>
    </source>
</evidence>
<evidence type="ECO:0000256" key="5">
    <source>
        <dbReference type="ARBA" id="ARBA00023304"/>
    </source>
</evidence>
<feature type="domain" description="Dihydroxy-acid/6-phosphogluconate dehydratase N-terminal" evidence="7">
    <location>
        <begin position="271"/>
        <end position="529"/>
    </location>
</feature>
<gene>
    <name evidence="8" type="ORF">U6N30_23615</name>
</gene>
<dbReference type="PANTHER" id="PTHR43661:SF3">
    <property type="entry name" value="D-XYLONATE DEHYDRATASE YAGF-RELATED"/>
    <property type="match status" value="1"/>
</dbReference>
<dbReference type="EMBL" id="CP141261">
    <property type="protein sequence ID" value="WRL62846.1"/>
    <property type="molecule type" value="Genomic_DNA"/>
</dbReference>
<feature type="compositionally biased region" description="Basic and acidic residues" evidence="6">
    <location>
        <begin position="1"/>
        <end position="10"/>
    </location>
</feature>
<evidence type="ECO:0000313" key="9">
    <source>
        <dbReference type="Proteomes" id="UP001324287"/>
    </source>
</evidence>
<dbReference type="InterPro" id="IPR037237">
    <property type="entry name" value="IlvD/EDD_N"/>
</dbReference>
<evidence type="ECO:0000256" key="2">
    <source>
        <dbReference type="ARBA" id="ARBA00022714"/>
    </source>
</evidence>
<keyword evidence="2" id="KW-0479">Metal-binding</keyword>
<keyword evidence="9" id="KW-1185">Reference proteome</keyword>
<comment type="similarity">
    <text evidence="1">Belongs to the IlvD/Edd family.</text>
</comment>
<evidence type="ECO:0000259" key="7">
    <source>
        <dbReference type="Pfam" id="PF00920"/>
    </source>
</evidence>
<dbReference type="EC" id="4.2.1.9" evidence="8"/>
<evidence type="ECO:0000256" key="1">
    <source>
        <dbReference type="ARBA" id="ARBA00006486"/>
    </source>
</evidence>
<keyword evidence="2" id="KW-0001">2Fe-2S</keyword>
<sequence>MAHRRTPDGRRRGRRYPHVPAQEADRPAAAQPLEWRANLTQLRNRDGSPVDGTDVDQLTHGELQGRQQVFDTFHFIRDRTPGFENSYIVDIAPQIGIRETRRIVGEYRLSEDDVLGCVDFPDTVGVNGWPVEAHVDGNVEFRWQRGQDPRGFNQLPYRMLVPQQVDNLFVAGRCASMTHGGQSSARVTGPCFAMGRRSGRPPISRSAVDSRSGTCRSRSCSAGWSGTACTWAGTGEVVSALRSNFERGSNRWAMRRAQWTALGLTDADMEKPKIAIVNSSSGLASCFSHLDGIVGPLKSAIRAAGGVPFEVRTAAPSDAITSAGRGGQYILPSRDLIASDIEVAVEGALLDGMVCLASCDKTTPGQLMAAGRLDIPTIVVGCGYQPSGVYRGEHVDFEDVFLYAGHVASGAMTVDELADMAAVAVGGPGVCAGMGTANSMHIATEALGMALPGSTPVLANSPRMWETVERAGRRILDLVEEDVRPRDIMTAGAFRNAVTAVLAVSGSVNCVKHLQAIAVEAGCDVDVTALFEELAPKSRCWPPSSRMGSGASTSSRPLVAPRRCCTGSVPCSI</sequence>
<dbReference type="SUPFAM" id="SSF143975">
    <property type="entry name" value="IlvD/EDD N-terminal domain-like"/>
    <property type="match status" value="1"/>
</dbReference>
<organism evidence="8 9">
    <name type="scientific">Blastococcus brunescens</name>
    <dbReference type="NCBI Taxonomy" id="1564165"/>
    <lineage>
        <taxon>Bacteria</taxon>
        <taxon>Bacillati</taxon>
        <taxon>Actinomycetota</taxon>
        <taxon>Actinomycetes</taxon>
        <taxon>Geodermatophilales</taxon>
        <taxon>Geodermatophilaceae</taxon>
        <taxon>Blastococcus</taxon>
    </lineage>
</organism>